<dbReference type="Gene3D" id="1.20.1280.50">
    <property type="match status" value="1"/>
</dbReference>
<reference evidence="2 4" key="1">
    <citation type="journal article" date="2012" name="Nat. Biotechnol.">
        <title>Reference genome sequence of the model plant Setaria.</title>
        <authorList>
            <person name="Bennetzen J.L."/>
            <person name="Schmutz J."/>
            <person name="Wang H."/>
            <person name="Percifield R."/>
            <person name="Hawkins J."/>
            <person name="Pontaroli A.C."/>
            <person name="Estep M."/>
            <person name="Feng L."/>
            <person name="Vaughn J.N."/>
            <person name="Grimwood J."/>
            <person name="Jenkins J."/>
            <person name="Barry K."/>
            <person name="Lindquist E."/>
            <person name="Hellsten U."/>
            <person name="Deshpande S."/>
            <person name="Wang X."/>
            <person name="Wu X."/>
            <person name="Mitros T."/>
            <person name="Triplett J."/>
            <person name="Yang X."/>
            <person name="Ye C.Y."/>
            <person name="Mauro-Herrera M."/>
            <person name="Wang L."/>
            <person name="Li P."/>
            <person name="Sharma M."/>
            <person name="Sharma R."/>
            <person name="Ronald P.C."/>
            <person name="Panaud O."/>
            <person name="Kellogg E.A."/>
            <person name="Brutnell T.P."/>
            <person name="Doust A.N."/>
            <person name="Tuskan G.A."/>
            <person name="Rokhsar D."/>
            <person name="Devos K.M."/>
        </authorList>
    </citation>
    <scope>NUCLEOTIDE SEQUENCE [LARGE SCALE GENOMIC DNA]</scope>
    <source>
        <strain evidence="4">cv. Yugu1</strain>
        <strain evidence="2">Yugu1</strain>
    </source>
</reference>
<dbReference type="Gramene" id="KQK88621">
    <property type="protein sequence ID" value="KQK88621"/>
    <property type="gene ID" value="SETIT_039180mg"/>
</dbReference>
<proteinExistence type="predicted"/>
<reference evidence="2" key="2">
    <citation type="submission" date="2015-07" db="EMBL/GenBank/DDBJ databases">
        <authorList>
            <person name="Noorani M."/>
        </authorList>
    </citation>
    <scope>NUCLEOTIDE SEQUENCE</scope>
    <source>
        <strain evidence="2">Yugu1</strain>
    </source>
</reference>
<accession>K4AJV8</accession>
<dbReference type="OrthoDB" id="724345at2759"/>
<dbReference type="SMART" id="SM00256">
    <property type="entry name" value="FBOX"/>
    <property type="match status" value="1"/>
</dbReference>
<dbReference type="PANTHER" id="PTHR31672:SF13">
    <property type="entry name" value="F-BOX PROTEIN CPR30-LIKE"/>
    <property type="match status" value="1"/>
</dbReference>
<dbReference type="SUPFAM" id="SSF81383">
    <property type="entry name" value="F-box domain"/>
    <property type="match status" value="1"/>
</dbReference>
<protein>
    <recommendedName>
        <fullName evidence="1">F-box domain-containing protein</fullName>
    </recommendedName>
</protein>
<reference evidence="3" key="3">
    <citation type="submission" date="2018-08" db="UniProtKB">
        <authorList>
            <consortium name="EnsemblPlants"/>
        </authorList>
    </citation>
    <scope>IDENTIFICATION</scope>
    <source>
        <strain evidence="3">Yugu1</strain>
    </source>
</reference>
<sequence>METTASRKRTKASALPDEIVEEILARLPAKSLRRFQCVSRPWRDFIRPAGYCEPFHACRHPAGSPTTTTAVEEELLSCSQFPQWNVFPVT</sequence>
<evidence type="ECO:0000259" key="1">
    <source>
        <dbReference type="PROSITE" id="PS50181"/>
    </source>
</evidence>
<dbReference type="EnsemblPlants" id="KQK88621">
    <property type="protein sequence ID" value="KQK88621"/>
    <property type="gene ID" value="SETIT_039180mg"/>
</dbReference>
<gene>
    <name evidence="2" type="ORF">SETIT_9G214300v2</name>
</gene>
<dbReference type="InterPro" id="IPR036047">
    <property type="entry name" value="F-box-like_dom_sf"/>
</dbReference>
<dbReference type="PANTHER" id="PTHR31672">
    <property type="entry name" value="BNACNNG10540D PROTEIN"/>
    <property type="match status" value="1"/>
</dbReference>
<evidence type="ECO:0000313" key="3">
    <source>
        <dbReference type="EnsemblPlants" id="KQK88621"/>
    </source>
</evidence>
<evidence type="ECO:0000313" key="2">
    <source>
        <dbReference type="EMBL" id="RCV42409.1"/>
    </source>
</evidence>
<dbReference type="InterPro" id="IPR050796">
    <property type="entry name" value="SCF_F-box_component"/>
</dbReference>
<keyword evidence="4" id="KW-1185">Reference proteome</keyword>
<dbReference type="HOGENOM" id="CLU_2445031_0_0_1"/>
<dbReference type="PROSITE" id="PS50181">
    <property type="entry name" value="FBOX"/>
    <property type="match status" value="1"/>
</dbReference>
<organism evidence="2">
    <name type="scientific">Setaria italica</name>
    <name type="common">Foxtail millet</name>
    <name type="synonym">Panicum italicum</name>
    <dbReference type="NCBI Taxonomy" id="4555"/>
    <lineage>
        <taxon>Eukaryota</taxon>
        <taxon>Viridiplantae</taxon>
        <taxon>Streptophyta</taxon>
        <taxon>Embryophyta</taxon>
        <taxon>Tracheophyta</taxon>
        <taxon>Spermatophyta</taxon>
        <taxon>Magnoliopsida</taxon>
        <taxon>Liliopsida</taxon>
        <taxon>Poales</taxon>
        <taxon>Poaceae</taxon>
        <taxon>PACMAD clade</taxon>
        <taxon>Panicoideae</taxon>
        <taxon>Panicodae</taxon>
        <taxon>Paniceae</taxon>
        <taxon>Cenchrinae</taxon>
        <taxon>Setaria</taxon>
    </lineage>
</organism>
<feature type="domain" description="F-box" evidence="1">
    <location>
        <begin position="9"/>
        <end position="47"/>
    </location>
</feature>
<dbReference type="AlphaFoldDB" id="K4AJV8"/>
<dbReference type="Pfam" id="PF00646">
    <property type="entry name" value="F-box"/>
    <property type="match status" value="1"/>
</dbReference>
<dbReference type="Proteomes" id="UP000004995">
    <property type="component" value="Unassembled WGS sequence"/>
</dbReference>
<evidence type="ECO:0000313" key="4">
    <source>
        <dbReference type="Proteomes" id="UP000004995"/>
    </source>
</evidence>
<name>K4AJV8_SETIT</name>
<dbReference type="EMBL" id="CM003536">
    <property type="protein sequence ID" value="RCV42409.1"/>
    <property type="molecule type" value="Genomic_DNA"/>
</dbReference>
<dbReference type="InterPro" id="IPR001810">
    <property type="entry name" value="F-box_dom"/>
</dbReference>
<dbReference type="EMBL" id="AGNK02005555">
    <property type="status" value="NOT_ANNOTATED_CDS"/>
    <property type="molecule type" value="Genomic_DNA"/>
</dbReference>
<dbReference type="CDD" id="cd22157">
    <property type="entry name" value="F-box_AtFBW1-like"/>
    <property type="match status" value="1"/>
</dbReference>